<gene>
    <name evidence="7" type="primary">11</name>
    <name evidence="7" type="ORF">KITKAT_11</name>
</gene>
<dbReference type="Proteomes" id="UP000203585">
    <property type="component" value="Segment"/>
</dbReference>
<evidence type="ECO:0000256" key="3">
    <source>
        <dbReference type="ARBA" id="ARBA00022840"/>
    </source>
</evidence>
<keyword evidence="3" id="KW-0067">ATP-binding</keyword>
<evidence type="ECO:0000256" key="1">
    <source>
        <dbReference type="ARBA" id="ARBA00022612"/>
    </source>
</evidence>
<proteinExistence type="predicted"/>
<dbReference type="GO" id="GO:0005524">
    <property type="term" value="F:ATP binding"/>
    <property type="evidence" value="ECO:0007669"/>
    <property type="project" value="UniProtKB-KW"/>
</dbReference>
<keyword evidence="4" id="KW-0231">Viral genome packaging</keyword>
<keyword evidence="1" id="KW-1188">Viral release from host cell</keyword>
<dbReference type="InterPro" id="IPR035421">
    <property type="entry name" value="Terminase_6C"/>
</dbReference>
<evidence type="ECO:0000256" key="4">
    <source>
        <dbReference type="ARBA" id="ARBA00023219"/>
    </source>
</evidence>
<feature type="domain" description="Terminase large subunit gp17-like C-terminal" evidence="6">
    <location>
        <begin position="143"/>
        <end position="294"/>
    </location>
</feature>
<dbReference type="EMBL" id="KU647627">
    <property type="protein sequence ID" value="AMM44275.1"/>
    <property type="molecule type" value="Genomic_DNA"/>
</dbReference>
<evidence type="ECO:0000259" key="6">
    <source>
        <dbReference type="Pfam" id="PF17289"/>
    </source>
</evidence>
<evidence type="ECO:0000313" key="8">
    <source>
        <dbReference type="Proteomes" id="UP000203585"/>
    </source>
</evidence>
<dbReference type="Pfam" id="PF17289">
    <property type="entry name" value="Terminase_6C"/>
    <property type="match status" value="1"/>
</dbReference>
<dbReference type="KEGG" id="vg:29122942"/>
<keyword evidence="8" id="KW-1185">Reference proteome</keyword>
<sequence>MTETTLGFKTKPQTAPKQTNHSKPQGMVKPVNTRYALWPERWPAIALQSCIDTVEAAPPDQQAEVKFNLPCQDCEKSAACLNAKRKELGPLLYDREINTKPRSSESSLFPMELVAPMLWHDESLVPHWHPPFTLEHHFKVVQAWDLAWSEKIGGDWLVCMTAYIDLRTGQKRLLDLQRWQKISFDDQVKMIEAKWAIYNADLVIIESDAAQAIWSQHMKKNSAVPVKEHSAGGKQDLASGVPGLLIQFENKKWELPYKAGTMRHDEMETFLAELEAFGWVDGKLQGVGEHDDTVMCFYHLNYGLDIFAKAMAGGSNQHRAGVVPGARA</sequence>
<evidence type="ECO:0000313" key="7">
    <source>
        <dbReference type="EMBL" id="AMM44275.1"/>
    </source>
</evidence>
<protein>
    <submittedName>
        <fullName evidence="7">Terminase large subunit, nuclease domain</fullName>
    </submittedName>
</protein>
<keyword evidence="2" id="KW-0547">Nucleotide-binding</keyword>
<reference evidence="7 8" key="1">
    <citation type="submission" date="2016-02" db="EMBL/GenBank/DDBJ databases">
        <authorList>
            <person name="Blasi C.J."/>
            <person name="DeRuff K.C."/>
            <person name="Kobokovich A."/>
            <person name="Pizzorno M.C."/>
            <person name="Stowe E.L."/>
            <person name="Bowman C.A."/>
            <person name="Russell D.A."/>
            <person name="Pope W.H."/>
            <person name="Jacobs-Sera D."/>
            <person name="Hendrix R.W."/>
            <person name="Hatfull G.F."/>
        </authorList>
    </citation>
    <scope>NUCLEOTIDE SEQUENCE [LARGE SCALE GENOMIC DNA]</scope>
</reference>
<feature type="compositionally biased region" description="Polar residues" evidence="5">
    <location>
        <begin position="1"/>
        <end position="23"/>
    </location>
</feature>
<evidence type="ECO:0000256" key="2">
    <source>
        <dbReference type="ARBA" id="ARBA00022741"/>
    </source>
</evidence>
<name>A0A140G6J0_9CAUD</name>
<dbReference type="RefSeq" id="YP_009303294.1">
    <property type="nucleotide sequence ID" value="NC_031254.1"/>
</dbReference>
<dbReference type="Gene3D" id="3.30.420.240">
    <property type="match status" value="1"/>
</dbReference>
<evidence type="ECO:0000256" key="5">
    <source>
        <dbReference type="SAM" id="MobiDB-lite"/>
    </source>
</evidence>
<accession>A0A140G6J0</accession>
<organism evidence="7 8">
    <name type="scientific">Arthrobacter phage Kitkat</name>
    <dbReference type="NCBI Taxonomy" id="1796996"/>
    <lineage>
        <taxon>Viruses</taxon>
        <taxon>Duplodnaviria</taxon>
        <taxon>Heunggongvirae</taxon>
        <taxon>Uroviricota</taxon>
        <taxon>Caudoviricetes</taxon>
        <taxon>Kelleziovirus</taxon>
        <taxon>Kelleziovirus kitkat</taxon>
    </lineage>
</organism>
<feature type="region of interest" description="Disordered" evidence="5">
    <location>
        <begin position="1"/>
        <end position="27"/>
    </location>
</feature>
<dbReference type="GeneID" id="29122942"/>